<keyword evidence="3 7" id="KW-0812">Transmembrane</keyword>
<dbReference type="OrthoDB" id="2376965at2"/>
<evidence type="ECO:0000313" key="9">
    <source>
        <dbReference type="EMBL" id="PXW92519.1"/>
    </source>
</evidence>
<keyword evidence="2" id="KW-1003">Cell membrane</keyword>
<dbReference type="GO" id="GO:0016020">
    <property type="term" value="C:membrane"/>
    <property type="evidence" value="ECO:0007669"/>
    <property type="project" value="InterPro"/>
</dbReference>
<feature type="compositionally biased region" description="Polar residues" evidence="6">
    <location>
        <begin position="35"/>
        <end position="56"/>
    </location>
</feature>
<keyword evidence="4 7" id="KW-1133">Transmembrane helix</keyword>
<dbReference type="Proteomes" id="UP000247922">
    <property type="component" value="Unassembled WGS sequence"/>
</dbReference>
<dbReference type="RefSeq" id="WP_110250400.1">
    <property type="nucleotide sequence ID" value="NZ_QJJR01000002.1"/>
</dbReference>
<evidence type="ECO:0000256" key="6">
    <source>
        <dbReference type="SAM" id="MobiDB-lite"/>
    </source>
</evidence>
<keyword evidence="9" id="KW-0282">Flagellum</keyword>
<feature type="transmembrane region" description="Helical" evidence="7">
    <location>
        <begin position="70"/>
        <end position="92"/>
    </location>
</feature>
<protein>
    <submittedName>
        <fullName evidence="9">Flagellar protein FliO/FliZ</fullName>
    </submittedName>
</protein>
<evidence type="ECO:0000256" key="3">
    <source>
        <dbReference type="ARBA" id="ARBA00022692"/>
    </source>
</evidence>
<accession>A0A2V3WFK8</accession>
<dbReference type="InterPro" id="IPR022781">
    <property type="entry name" value="Flagellar_biosynth_FliO"/>
</dbReference>
<dbReference type="AlphaFoldDB" id="A0A2V3WFK8"/>
<organism evidence="9 10">
    <name type="scientific">Streptohalobacillus salinus</name>
    <dbReference type="NCBI Taxonomy" id="621096"/>
    <lineage>
        <taxon>Bacteria</taxon>
        <taxon>Bacillati</taxon>
        <taxon>Bacillota</taxon>
        <taxon>Bacilli</taxon>
        <taxon>Bacillales</taxon>
        <taxon>Bacillaceae</taxon>
        <taxon>Streptohalobacillus</taxon>
    </lineage>
</organism>
<dbReference type="EMBL" id="QJJR01000002">
    <property type="protein sequence ID" value="PXW92519.1"/>
    <property type="molecule type" value="Genomic_DNA"/>
</dbReference>
<keyword evidence="9" id="KW-0969">Cilium</keyword>
<evidence type="ECO:0000256" key="2">
    <source>
        <dbReference type="ARBA" id="ARBA00022475"/>
    </source>
</evidence>
<proteinExistence type="predicted"/>
<feature type="chain" id="PRO_5015979378" evidence="8">
    <location>
        <begin position="24"/>
        <end position="225"/>
    </location>
</feature>
<keyword evidence="5 7" id="KW-0472">Membrane</keyword>
<comment type="caution">
    <text evidence="9">The sequence shown here is derived from an EMBL/GenBank/DDBJ whole genome shotgun (WGS) entry which is preliminary data.</text>
</comment>
<evidence type="ECO:0000256" key="4">
    <source>
        <dbReference type="ARBA" id="ARBA00022989"/>
    </source>
</evidence>
<keyword evidence="10" id="KW-1185">Reference proteome</keyword>
<evidence type="ECO:0000256" key="8">
    <source>
        <dbReference type="SAM" id="SignalP"/>
    </source>
</evidence>
<dbReference type="GO" id="GO:0044781">
    <property type="term" value="P:bacterial-type flagellum organization"/>
    <property type="evidence" value="ECO:0007669"/>
    <property type="project" value="InterPro"/>
</dbReference>
<evidence type="ECO:0000256" key="5">
    <source>
        <dbReference type="ARBA" id="ARBA00023136"/>
    </source>
</evidence>
<dbReference type="Pfam" id="PF04347">
    <property type="entry name" value="FliO"/>
    <property type="match status" value="1"/>
</dbReference>
<keyword evidence="9" id="KW-0966">Cell projection</keyword>
<evidence type="ECO:0000256" key="7">
    <source>
        <dbReference type="SAM" id="Phobius"/>
    </source>
</evidence>
<reference evidence="9 10" key="1">
    <citation type="submission" date="2018-05" db="EMBL/GenBank/DDBJ databases">
        <title>Genomic Encyclopedia of Type Strains, Phase IV (KMG-IV): sequencing the most valuable type-strain genomes for metagenomic binning, comparative biology and taxonomic classification.</title>
        <authorList>
            <person name="Goeker M."/>
        </authorList>
    </citation>
    <scope>NUCLEOTIDE SEQUENCE [LARGE SCALE GENOMIC DNA]</scope>
    <source>
        <strain evidence="9 10">DSM 22440</strain>
    </source>
</reference>
<keyword evidence="8" id="KW-0732">Signal</keyword>
<evidence type="ECO:0000313" key="10">
    <source>
        <dbReference type="Proteomes" id="UP000247922"/>
    </source>
</evidence>
<name>A0A2V3WFK8_9BACI</name>
<sequence>MMKKIIVLVLMFTYMLNPSVLLAETDGEGSVLEQYENSNETDQADSQPAETEQEAPQSVMPESEDEGESLWLIAGRVILALLLIVALVYGLLKLIQKFSAPQKHTNQLENMGGIPLGSNKSIQMIRVGGKIYMVGVANTIELLTEVTDPGVIASFQERQPSNESMSSFVEHFKSSFNKNAASTTERKSQPKEDRAFASLFKGELETMKQKQADLRNSIKKDDRHE</sequence>
<evidence type="ECO:0000256" key="1">
    <source>
        <dbReference type="ARBA" id="ARBA00004236"/>
    </source>
</evidence>
<gene>
    <name evidence="9" type="ORF">DES38_102100</name>
</gene>
<feature type="signal peptide" evidence="8">
    <location>
        <begin position="1"/>
        <end position="23"/>
    </location>
</feature>
<comment type="subcellular location">
    <subcellularLocation>
        <location evidence="1">Cell membrane</location>
    </subcellularLocation>
</comment>
<feature type="region of interest" description="Disordered" evidence="6">
    <location>
        <begin position="35"/>
        <end position="63"/>
    </location>
</feature>